<evidence type="ECO:0000256" key="1">
    <source>
        <dbReference type="PROSITE-ProRule" id="PRU00409"/>
    </source>
</evidence>
<organism evidence="3 4">
    <name type="scientific">Psychroserpens burtonensis</name>
    <dbReference type="NCBI Taxonomy" id="49278"/>
    <lineage>
        <taxon>Bacteria</taxon>
        <taxon>Pseudomonadati</taxon>
        <taxon>Bacteroidota</taxon>
        <taxon>Flavobacteriia</taxon>
        <taxon>Flavobacteriales</taxon>
        <taxon>Flavobacteriaceae</taxon>
        <taxon>Psychroserpens</taxon>
    </lineage>
</organism>
<dbReference type="InterPro" id="IPR011761">
    <property type="entry name" value="ATP-grasp"/>
</dbReference>
<dbReference type="GO" id="GO:0005524">
    <property type="term" value="F:ATP binding"/>
    <property type="evidence" value="ECO:0007669"/>
    <property type="project" value="UniProtKB-UniRule"/>
</dbReference>
<protein>
    <recommendedName>
        <fullName evidence="2">ATP-grasp domain-containing protein</fullName>
    </recommendedName>
</protein>
<dbReference type="RefSeq" id="WP_147231298.1">
    <property type="nucleotide sequence ID" value="NZ_VOSB01000006.1"/>
</dbReference>
<accession>A0A5C7BIK9</accession>
<dbReference type="STRING" id="1123037.GCA_000425305_02688"/>
<dbReference type="Gene3D" id="3.30.470.20">
    <property type="entry name" value="ATP-grasp fold, B domain"/>
    <property type="match status" value="1"/>
</dbReference>
<proteinExistence type="predicted"/>
<gene>
    <name evidence="3" type="ORF">ES692_05270</name>
</gene>
<keyword evidence="4" id="KW-1185">Reference proteome</keyword>
<dbReference type="GO" id="GO:0005737">
    <property type="term" value="C:cytoplasm"/>
    <property type="evidence" value="ECO:0007669"/>
    <property type="project" value="TreeGrafter"/>
</dbReference>
<feature type="domain" description="ATP-grasp" evidence="2">
    <location>
        <begin position="142"/>
        <end position="337"/>
    </location>
</feature>
<keyword evidence="1" id="KW-0547">Nucleotide-binding</keyword>
<dbReference type="SUPFAM" id="SSF56059">
    <property type="entry name" value="Glutathione synthetase ATP-binding domain-like"/>
    <property type="match status" value="1"/>
</dbReference>
<evidence type="ECO:0000259" key="2">
    <source>
        <dbReference type="PROSITE" id="PS50975"/>
    </source>
</evidence>
<reference evidence="3 4" key="1">
    <citation type="submission" date="2019-08" db="EMBL/GenBank/DDBJ databases">
        <title>Genome of Psychroserpens burtonensis ACAM 167.</title>
        <authorList>
            <person name="Bowman J.P."/>
        </authorList>
    </citation>
    <scope>NUCLEOTIDE SEQUENCE [LARGE SCALE GENOMIC DNA]</scope>
    <source>
        <strain evidence="3 4">ACAM 167</strain>
    </source>
</reference>
<dbReference type="Proteomes" id="UP000321938">
    <property type="component" value="Unassembled WGS sequence"/>
</dbReference>
<evidence type="ECO:0000313" key="3">
    <source>
        <dbReference type="EMBL" id="TXE18862.1"/>
    </source>
</evidence>
<comment type="caution">
    <text evidence="3">The sequence shown here is derived from an EMBL/GenBank/DDBJ whole genome shotgun (WGS) entry which is preliminary data.</text>
</comment>
<dbReference type="GO" id="GO:0009432">
    <property type="term" value="P:SOS response"/>
    <property type="evidence" value="ECO:0007669"/>
    <property type="project" value="TreeGrafter"/>
</dbReference>
<dbReference type="GO" id="GO:0018169">
    <property type="term" value="F:ribosomal S6-glutamic acid ligase activity"/>
    <property type="evidence" value="ECO:0007669"/>
    <property type="project" value="TreeGrafter"/>
</dbReference>
<keyword evidence="1" id="KW-0067">ATP-binding</keyword>
<dbReference type="PANTHER" id="PTHR21621:SF0">
    <property type="entry name" value="BETA-CITRYLGLUTAMATE SYNTHASE B-RELATED"/>
    <property type="match status" value="1"/>
</dbReference>
<dbReference type="EMBL" id="VOSB01000006">
    <property type="protein sequence ID" value="TXE18862.1"/>
    <property type="molecule type" value="Genomic_DNA"/>
</dbReference>
<dbReference type="PROSITE" id="PS50975">
    <property type="entry name" value="ATP_GRASP"/>
    <property type="match status" value="1"/>
</dbReference>
<evidence type="ECO:0000313" key="4">
    <source>
        <dbReference type="Proteomes" id="UP000321938"/>
    </source>
</evidence>
<sequence>MKSKIILILKKFLYYNFNLFYKREGQVYKELGHFDDCKEECFESSKIVIGIVKERWFLHRFYINACKELKISYKLIDLFSSDWLESIKESNLDFLVVRPSVQYTPWKDMFDNRIRLIENMNLVKIFPNTNSLWIWESKLRTTEWLKVNQIPHPKTEIFYDFNELQSFSNNCSFPKVYKSSIGSGSSGVKLIYNKNQMRKISNRVFNQGIRTYRKHKLDKEHGFVILQDYLEDVKEWRIIRIGDYYFGFEKLKSGEFHSGSQNFGYGMPPEQCLNLVKEVTDKYDFKYVDIDVFITKEGECLINEIQPYFGQKDDRELLNIDGESGRLTFDENTKAWVFEKGEFCKNNLCNLRLIEMIKGNNN</sequence>
<dbReference type="GO" id="GO:0046872">
    <property type="term" value="F:metal ion binding"/>
    <property type="evidence" value="ECO:0007669"/>
    <property type="project" value="InterPro"/>
</dbReference>
<dbReference type="AlphaFoldDB" id="A0A5C7BIK9"/>
<dbReference type="OrthoDB" id="1704979at2"/>
<name>A0A5C7BIK9_9FLAO</name>
<dbReference type="PANTHER" id="PTHR21621">
    <property type="entry name" value="RIBOSOMAL PROTEIN S6 MODIFICATION PROTEIN"/>
    <property type="match status" value="1"/>
</dbReference>